<dbReference type="PANTHER" id="PTHR12888:SF0">
    <property type="entry name" value="PEROXISOME ASSEMBLY PROTEIN 12"/>
    <property type="match status" value="1"/>
</dbReference>
<dbReference type="InterPro" id="IPR006845">
    <property type="entry name" value="Pex_N"/>
</dbReference>
<dbReference type="CDD" id="cd16451">
    <property type="entry name" value="mRING_PEX12"/>
    <property type="match status" value="1"/>
</dbReference>
<evidence type="ECO:0000256" key="5">
    <source>
        <dbReference type="ARBA" id="ARBA00022448"/>
    </source>
</evidence>
<keyword evidence="7" id="KW-0479">Metal-binding</keyword>
<dbReference type="EnsemblMetazoa" id="XM_026442569">
    <property type="protein sequence ID" value="XP_026298354"/>
    <property type="gene ID" value="LOC552596"/>
</dbReference>
<evidence type="ECO:0000256" key="9">
    <source>
        <dbReference type="ARBA" id="ARBA00022833"/>
    </source>
</evidence>
<dbReference type="Gene3D" id="3.30.40.10">
    <property type="entry name" value="Zinc/RING finger domain, C3HC4 (zinc finger)"/>
    <property type="match status" value="1"/>
</dbReference>
<keyword evidence="19" id="KW-1185">Reference proteome</keyword>
<keyword evidence="11 16" id="KW-1133">Transmembrane helix</keyword>
<dbReference type="Pfam" id="PF04757">
    <property type="entry name" value="Pex2_Pex12"/>
    <property type="match status" value="1"/>
</dbReference>
<keyword evidence="12 15" id="KW-0472">Membrane</keyword>
<keyword evidence="8" id="KW-0863">Zinc-finger</keyword>
<organism evidence="18">
    <name type="scientific">Apis mellifera</name>
    <name type="common">Honeybee</name>
    <dbReference type="NCBI Taxonomy" id="7460"/>
    <lineage>
        <taxon>Eukaryota</taxon>
        <taxon>Metazoa</taxon>
        <taxon>Ecdysozoa</taxon>
        <taxon>Arthropoda</taxon>
        <taxon>Hexapoda</taxon>
        <taxon>Insecta</taxon>
        <taxon>Pterygota</taxon>
        <taxon>Neoptera</taxon>
        <taxon>Endopterygota</taxon>
        <taxon>Hymenoptera</taxon>
        <taxon>Apocrita</taxon>
        <taxon>Aculeata</taxon>
        <taxon>Apoidea</taxon>
        <taxon>Anthophila</taxon>
        <taxon>Apidae</taxon>
        <taxon>Apis</taxon>
    </lineage>
</organism>
<evidence type="ECO:0000256" key="13">
    <source>
        <dbReference type="ARBA" id="ARBA00023140"/>
    </source>
</evidence>
<dbReference type="GO" id="GO:0016558">
    <property type="term" value="P:protein import into peroxisome matrix"/>
    <property type="evidence" value="ECO:0007669"/>
    <property type="project" value="UniProtKB-UniRule"/>
</dbReference>
<dbReference type="GO" id="GO:0006513">
    <property type="term" value="P:protein monoubiquitination"/>
    <property type="evidence" value="ECO:0007669"/>
    <property type="project" value="TreeGrafter"/>
</dbReference>
<evidence type="ECO:0000256" key="3">
    <source>
        <dbReference type="ARBA" id="ARBA00008704"/>
    </source>
</evidence>
<reference evidence="20" key="2">
    <citation type="submission" date="2025-04" db="UniProtKB">
        <authorList>
            <consortium name="RefSeq"/>
        </authorList>
    </citation>
    <scope>IDENTIFICATION</scope>
    <source>
        <strain evidence="20">DH4</strain>
        <tissue evidence="20">Whole body</tissue>
    </source>
</reference>
<evidence type="ECO:0000256" key="11">
    <source>
        <dbReference type="ARBA" id="ARBA00022989"/>
    </source>
</evidence>
<name>A0A7M7MN57_APIME</name>
<dbReference type="GO" id="GO:1990429">
    <property type="term" value="C:peroxisomal importomer complex"/>
    <property type="evidence" value="ECO:0007669"/>
    <property type="project" value="TreeGrafter"/>
</dbReference>
<evidence type="ECO:0000256" key="4">
    <source>
        <dbReference type="ARBA" id="ARBA00018980"/>
    </source>
</evidence>
<dbReference type="InterPro" id="IPR001841">
    <property type="entry name" value="Znf_RING"/>
</dbReference>
<evidence type="ECO:0000256" key="8">
    <source>
        <dbReference type="ARBA" id="ARBA00022771"/>
    </source>
</evidence>
<evidence type="ECO:0000313" key="20">
    <source>
        <dbReference type="RefSeq" id="XP_026298354.1"/>
    </source>
</evidence>
<evidence type="ECO:0000256" key="16">
    <source>
        <dbReference type="SAM" id="Phobius"/>
    </source>
</evidence>
<dbReference type="GO" id="GO:0005778">
    <property type="term" value="C:peroxisomal membrane"/>
    <property type="evidence" value="ECO:0007669"/>
    <property type="project" value="UniProtKB-SubCell"/>
</dbReference>
<evidence type="ECO:0000256" key="6">
    <source>
        <dbReference type="ARBA" id="ARBA00022692"/>
    </source>
</evidence>
<dbReference type="SUPFAM" id="SSF57850">
    <property type="entry name" value="RING/U-box"/>
    <property type="match status" value="1"/>
</dbReference>
<gene>
    <name evidence="18" type="primary">552596</name>
    <name evidence="20" type="synonym">LOC552596</name>
</gene>
<dbReference type="GO" id="GO:0008270">
    <property type="term" value="F:zinc ion binding"/>
    <property type="evidence" value="ECO:0007669"/>
    <property type="project" value="UniProtKB-KW"/>
</dbReference>
<evidence type="ECO:0000313" key="18">
    <source>
        <dbReference type="EnsemblMetazoa" id="XP_026298354"/>
    </source>
</evidence>
<feature type="transmembrane region" description="Helical" evidence="16">
    <location>
        <begin position="168"/>
        <end position="190"/>
    </location>
</feature>
<dbReference type="SMART" id="SM00184">
    <property type="entry name" value="RING"/>
    <property type="match status" value="1"/>
</dbReference>
<proteinExistence type="inferred from homology"/>
<evidence type="ECO:0000256" key="10">
    <source>
        <dbReference type="ARBA" id="ARBA00022927"/>
    </source>
</evidence>
<keyword evidence="5" id="KW-0813">Transport</keyword>
<dbReference type="Proteomes" id="UP000005203">
    <property type="component" value="Linkage group LG8"/>
</dbReference>
<evidence type="ECO:0000256" key="12">
    <source>
        <dbReference type="ARBA" id="ARBA00023136"/>
    </source>
</evidence>
<dbReference type="InterPro" id="IPR017375">
    <property type="entry name" value="PEX12"/>
</dbReference>
<keyword evidence="10" id="KW-0653">Protein transport</keyword>
<protein>
    <recommendedName>
        <fullName evidence="4 15">Peroxisome assembly protein 12</fullName>
    </recommendedName>
    <alternativeName>
        <fullName evidence="14 15">Peroxin-12</fullName>
    </alternativeName>
</protein>
<evidence type="ECO:0000259" key="17">
    <source>
        <dbReference type="SMART" id="SM00184"/>
    </source>
</evidence>
<accession>A0A7M7MN57</accession>
<evidence type="ECO:0000256" key="15">
    <source>
        <dbReference type="PIRNR" id="PIRNR038074"/>
    </source>
</evidence>
<comment type="function">
    <text evidence="15">Component of a retrotranslocation channel required for peroxisome organization by mediating export of the PEX5 receptor from peroxisomes to the cytosol, thereby promoting PEX5 recycling.</text>
</comment>
<dbReference type="PIRSF" id="PIRSF038074">
    <property type="entry name" value="Peroxisome_assembly_p12"/>
    <property type="match status" value="1"/>
</dbReference>
<reference evidence="18" key="1">
    <citation type="submission" date="2021-01" db="UniProtKB">
        <authorList>
            <consortium name="EnsemblMetazoa"/>
        </authorList>
    </citation>
    <scope>IDENTIFICATION</scope>
    <source>
        <strain evidence="18">DH4</strain>
    </source>
</reference>
<keyword evidence="9" id="KW-0862">Zinc</keyword>
<comment type="subcellular location">
    <subcellularLocation>
        <location evidence="1">Peroxisome membrane</location>
        <topology evidence="1">Multi-pass membrane protein</topology>
    </subcellularLocation>
</comment>
<sequence length="347" mass="40600">MLYNFFSYNSTIKTKLKMAEKGAHLTGTTFIRPSIFEIIAQESLAHTVEPAFTKFLSFIVSFNIERYGHLLKWTDECYLIFNTILQHYYLNKYSASFSETFYSLKRIIIVNSKVKCELSNKQRRLSLMLTILFPYIKIKLSQLVEKYKLEEVDDCVPKSKWQKLYRNCIIKGNAIIFMMYEFMVLYNYILYISGKSAYTSLLLRLLSITLTYAEPKPILSISDFLKKIRTNSFGISDGIDIFQRMMTTSFEFGAFFLQFLSWWTQEHYSTNLLSLPIPSPPKIPEIAKQYKGICPICYKTLRIHTVLSVSGYAFCYQCILPVIRTDKKCPVTNYPAKEDDLIRLYLD</sequence>
<evidence type="ECO:0000256" key="7">
    <source>
        <dbReference type="ARBA" id="ARBA00022723"/>
    </source>
</evidence>
<dbReference type="PANTHER" id="PTHR12888">
    <property type="entry name" value="PEROXISOME ASSEMBLY PROTEIN 12 PEROXIN-12"/>
    <property type="match status" value="1"/>
</dbReference>
<comment type="pathway">
    <text evidence="2">Protein modification; protein ubiquitination.</text>
</comment>
<feature type="domain" description="RING-type" evidence="17">
    <location>
        <begin position="294"/>
        <end position="332"/>
    </location>
</feature>
<evidence type="ECO:0000256" key="2">
    <source>
        <dbReference type="ARBA" id="ARBA00004906"/>
    </source>
</evidence>
<dbReference type="RefSeq" id="XP_026298354.1">
    <property type="nucleotide sequence ID" value="XM_026442569.1"/>
</dbReference>
<keyword evidence="13 15" id="KW-0576">Peroxisome</keyword>
<accession>A0A8B8H5U5</accession>
<evidence type="ECO:0000256" key="14">
    <source>
        <dbReference type="ARBA" id="ARBA00029692"/>
    </source>
</evidence>
<keyword evidence="6 16" id="KW-0812">Transmembrane</keyword>
<dbReference type="GO" id="GO:0004842">
    <property type="term" value="F:ubiquitin-protein transferase activity"/>
    <property type="evidence" value="ECO:0007669"/>
    <property type="project" value="TreeGrafter"/>
</dbReference>
<dbReference type="OrthoDB" id="107372at2759"/>
<dbReference type="AlphaFoldDB" id="A0A7M7MN57"/>
<comment type="similarity">
    <text evidence="3 15">Belongs to the pex2/pex10/pex12 family.</text>
</comment>
<evidence type="ECO:0000256" key="1">
    <source>
        <dbReference type="ARBA" id="ARBA00004585"/>
    </source>
</evidence>
<evidence type="ECO:0000313" key="19">
    <source>
        <dbReference type="Proteomes" id="UP000005203"/>
    </source>
</evidence>
<dbReference type="InterPro" id="IPR013083">
    <property type="entry name" value="Znf_RING/FYVE/PHD"/>
</dbReference>